<evidence type="ECO:0000313" key="4">
    <source>
        <dbReference type="Proteomes" id="UP001634393"/>
    </source>
</evidence>
<proteinExistence type="predicted"/>
<feature type="compositionally biased region" description="Basic and acidic residues" evidence="1">
    <location>
        <begin position="90"/>
        <end position="100"/>
    </location>
</feature>
<evidence type="ECO:0000313" key="3">
    <source>
        <dbReference type="EMBL" id="KAL3812514.1"/>
    </source>
</evidence>
<evidence type="ECO:0000256" key="1">
    <source>
        <dbReference type="SAM" id="MobiDB-lite"/>
    </source>
</evidence>
<name>A0ABD3RHL3_9LAMI</name>
<dbReference type="SMART" id="SM00719">
    <property type="entry name" value="Plus3"/>
    <property type="match status" value="1"/>
</dbReference>
<dbReference type="SUPFAM" id="SSF159042">
    <property type="entry name" value="Plus3-like"/>
    <property type="match status" value="1"/>
</dbReference>
<dbReference type="Pfam" id="PF03126">
    <property type="entry name" value="Plus-3"/>
    <property type="match status" value="1"/>
</dbReference>
<feature type="compositionally biased region" description="Basic and acidic residues" evidence="1">
    <location>
        <begin position="197"/>
        <end position="221"/>
    </location>
</feature>
<feature type="compositionally biased region" description="Polar residues" evidence="1">
    <location>
        <begin position="46"/>
        <end position="55"/>
    </location>
</feature>
<dbReference type="AlphaFoldDB" id="A0ABD3RHL3"/>
<accession>A0ABD3RHL3</accession>
<protein>
    <recommendedName>
        <fullName evidence="2">Plus3 domain-containing protein</fullName>
    </recommendedName>
</protein>
<dbReference type="Gene3D" id="3.90.70.200">
    <property type="entry name" value="Plus-3 domain"/>
    <property type="match status" value="1"/>
</dbReference>
<feature type="region of interest" description="Disordered" evidence="1">
    <location>
        <begin position="319"/>
        <end position="343"/>
    </location>
</feature>
<dbReference type="PANTHER" id="PTHR38940">
    <property type="entry name" value="PLUS3 DOMAIN-CONTAINING PROTEIN"/>
    <property type="match status" value="1"/>
</dbReference>
<evidence type="ECO:0000259" key="2">
    <source>
        <dbReference type="PROSITE" id="PS51360"/>
    </source>
</evidence>
<dbReference type="EMBL" id="JBJXBP010000008">
    <property type="protein sequence ID" value="KAL3812514.1"/>
    <property type="molecule type" value="Genomic_DNA"/>
</dbReference>
<reference evidence="3 4" key="1">
    <citation type="submission" date="2024-12" db="EMBL/GenBank/DDBJ databases">
        <title>The unique morphological basis and parallel evolutionary history of personate flowers in Penstemon.</title>
        <authorList>
            <person name="Depatie T.H."/>
            <person name="Wessinger C.A."/>
        </authorList>
    </citation>
    <scope>NUCLEOTIDE SEQUENCE [LARGE SCALE GENOMIC DNA]</scope>
    <source>
        <strain evidence="3">WTNN_2</strain>
        <tissue evidence="3">Leaf</tissue>
    </source>
</reference>
<organism evidence="3 4">
    <name type="scientific">Penstemon smallii</name>
    <dbReference type="NCBI Taxonomy" id="265156"/>
    <lineage>
        <taxon>Eukaryota</taxon>
        <taxon>Viridiplantae</taxon>
        <taxon>Streptophyta</taxon>
        <taxon>Embryophyta</taxon>
        <taxon>Tracheophyta</taxon>
        <taxon>Spermatophyta</taxon>
        <taxon>Magnoliopsida</taxon>
        <taxon>eudicotyledons</taxon>
        <taxon>Gunneridae</taxon>
        <taxon>Pentapetalae</taxon>
        <taxon>asterids</taxon>
        <taxon>lamiids</taxon>
        <taxon>Lamiales</taxon>
        <taxon>Plantaginaceae</taxon>
        <taxon>Cheloneae</taxon>
        <taxon>Penstemon</taxon>
    </lineage>
</organism>
<dbReference type="Proteomes" id="UP001634393">
    <property type="component" value="Unassembled WGS sequence"/>
</dbReference>
<feature type="region of interest" description="Disordered" evidence="1">
    <location>
        <begin position="46"/>
        <end position="134"/>
    </location>
</feature>
<feature type="compositionally biased region" description="Basic and acidic residues" evidence="1">
    <location>
        <begin position="320"/>
        <end position="340"/>
    </location>
</feature>
<comment type="caution">
    <text evidence="3">The sequence shown here is derived from an EMBL/GenBank/DDBJ whole genome shotgun (WGS) entry which is preliminary data.</text>
</comment>
<dbReference type="PROSITE" id="PS51360">
    <property type="entry name" value="PLUS3"/>
    <property type="match status" value="1"/>
</dbReference>
<dbReference type="PANTHER" id="PTHR38940:SF5">
    <property type="match status" value="1"/>
</dbReference>
<feature type="domain" description="Plus3" evidence="2">
    <location>
        <begin position="608"/>
        <end position="737"/>
    </location>
</feature>
<gene>
    <name evidence="3" type="ORF">ACJIZ3_013782</name>
</gene>
<sequence>MAFAKSDPLSELVWSPDNGLSVKCTDAASLADKKFINLRNVGPVNQCLSTSQSVGSEGGRDKINDDEEKSTKSQTILNVGNKFGDTSRGLSDESNGKMEEEAGTADANCKHEGSKDEENEDMCTSQNVTETSKENAGCGAFTDETHDCKADMATFPCKLIKKAHSVEYSRIEPHEAHVCTSLHSIPGQELNDEEVNKDEKKLEFSDENDLGRNLDETRLTQEESLPIEVSPRLHQEKGKQKAISDEKSSNDSHERVESCNGTTLFSKGIKREICGQELVSGSKRKKIQIQGRYGSASVFGHDSSFKTWISNMVKGLQNSNKEKSSSLAHETSEKTRDSGDRSMGFRSMFQSIYCENTKKTEVDFEDHYIEDNKTSLESLSMMKAICNGKTDNSLEMPICNQEKGEVSPSDTLFKPVNITAIDTSPTSPLATINTSKKSNPLSSLWITRLYNRAPNIENDHIIECQKENDGNRKADILSIDLKSSKPPSPIVHSRSSEDIASVFARRLDALRHIIQPETGNYSTCLFCGRNDHDLRGCREVTETELENLLEKNSSFERVVEFPSICIRCFQLDHWAISCPLVSSTRHRGEDQDLRLCNFVSMQSRVVPAEMVNAVRKLCLSRCDILRWMNSNDSLSHLNGFFVRLRLGKLETGLEGTGYHVACIIGDSREHIGCRSKKSILVDIGGIKSSVVSRYISNNGFLEDEIDVWWSRIGKSGGKIPSLDKLNSKYKERKDLGF</sequence>
<dbReference type="InterPro" id="IPR004343">
    <property type="entry name" value="Plus-3_dom"/>
</dbReference>
<feature type="region of interest" description="Disordered" evidence="1">
    <location>
        <begin position="189"/>
        <end position="258"/>
    </location>
</feature>
<dbReference type="InterPro" id="IPR036128">
    <property type="entry name" value="Plus3-like_sf"/>
</dbReference>
<keyword evidence="4" id="KW-1185">Reference proteome</keyword>
<feature type="compositionally biased region" description="Basic and acidic residues" evidence="1">
    <location>
        <begin position="231"/>
        <end position="257"/>
    </location>
</feature>